<dbReference type="Pfam" id="PF00014">
    <property type="entry name" value="Kunitz_BPTI"/>
    <property type="match status" value="1"/>
</dbReference>
<evidence type="ECO:0000259" key="1">
    <source>
        <dbReference type="PROSITE" id="PS50279"/>
    </source>
</evidence>
<sequence length="160" mass="17463">MPSCDSPVKLGKTCTTGKPVVKWYYDTKMLYCYPYKYLGCDEGSNSFATQDECFSMCKPADQVSCGGNTDILGNCSPHDGGDSCPAGQICVNGGNIGLCCDKKIQEAWDLEQSPKCKQGSPVQISVWYGKTPLIGRNCSHRFCPDDSKCIQGKWTAHCCK</sequence>
<dbReference type="InterPro" id="IPR036880">
    <property type="entry name" value="Kunitz_BPTI_sf"/>
</dbReference>
<reference evidence="2 3" key="1">
    <citation type="submission" date="2020-04" db="EMBL/GenBank/DDBJ databases">
        <authorList>
            <person name="Laetsch R D."/>
            <person name="Stevens L."/>
            <person name="Kumar S."/>
            <person name="Blaxter L. M."/>
        </authorList>
    </citation>
    <scope>NUCLEOTIDE SEQUENCE [LARGE SCALE GENOMIC DNA]</scope>
</reference>
<gene>
    <name evidence="2" type="ORF">CBOVIS_LOCUS2437</name>
</gene>
<dbReference type="SUPFAM" id="SSF57362">
    <property type="entry name" value="BPTI-like"/>
    <property type="match status" value="1"/>
</dbReference>
<keyword evidence="3" id="KW-1185">Reference proteome</keyword>
<evidence type="ECO:0000313" key="3">
    <source>
        <dbReference type="Proteomes" id="UP000494206"/>
    </source>
</evidence>
<dbReference type="InterPro" id="IPR052861">
    <property type="entry name" value="BPTI/Kunitz_domain"/>
</dbReference>
<dbReference type="OrthoDB" id="4473401at2759"/>
<protein>
    <recommendedName>
        <fullName evidence="1">BPTI/Kunitz inhibitor domain-containing protein</fullName>
    </recommendedName>
</protein>
<feature type="domain" description="BPTI/Kunitz inhibitor" evidence="1">
    <location>
        <begin position="4"/>
        <end position="57"/>
    </location>
</feature>
<proteinExistence type="predicted"/>
<dbReference type="SMART" id="SM00131">
    <property type="entry name" value="KU"/>
    <property type="match status" value="1"/>
</dbReference>
<name>A0A8S1EI83_9PELO</name>
<dbReference type="Gene3D" id="4.10.410.10">
    <property type="entry name" value="Pancreatic trypsin inhibitor Kunitz domain"/>
    <property type="match status" value="1"/>
</dbReference>
<dbReference type="AlphaFoldDB" id="A0A8S1EI83"/>
<dbReference type="PROSITE" id="PS50279">
    <property type="entry name" value="BPTI_KUNITZ_2"/>
    <property type="match status" value="1"/>
</dbReference>
<dbReference type="InterPro" id="IPR002223">
    <property type="entry name" value="Kunitz_BPTI"/>
</dbReference>
<dbReference type="PANTHER" id="PTHR47248:SF8">
    <property type="entry name" value="BPTI_KUNITZ INHIBITOR DOMAIN-CONTAINING PROTEIN-RELATED"/>
    <property type="match status" value="1"/>
</dbReference>
<accession>A0A8S1EI83</accession>
<dbReference type="PANTHER" id="PTHR47248">
    <property type="entry name" value="PROTEIN CBG06772"/>
    <property type="match status" value="1"/>
</dbReference>
<comment type="caution">
    <text evidence="2">The sequence shown here is derived from an EMBL/GenBank/DDBJ whole genome shotgun (WGS) entry which is preliminary data.</text>
</comment>
<organism evidence="2 3">
    <name type="scientific">Caenorhabditis bovis</name>
    <dbReference type="NCBI Taxonomy" id="2654633"/>
    <lineage>
        <taxon>Eukaryota</taxon>
        <taxon>Metazoa</taxon>
        <taxon>Ecdysozoa</taxon>
        <taxon>Nematoda</taxon>
        <taxon>Chromadorea</taxon>
        <taxon>Rhabditida</taxon>
        <taxon>Rhabditina</taxon>
        <taxon>Rhabditomorpha</taxon>
        <taxon>Rhabditoidea</taxon>
        <taxon>Rhabditidae</taxon>
        <taxon>Peloderinae</taxon>
        <taxon>Caenorhabditis</taxon>
    </lineage>
</organism>
<dbReference type="Proteomes" id="UP000494206">
    <property type="component" value="Unassembled WGS sequence"/>
</dbReference>
<dbReference type="EMBL" id="CADEPM010000002">
    <property type="protein sequence ID" value="CAB3399287.1"/>
    <property type="molecule type" value="Genomic_DNA"/>
</dbReference>
<evidence type="ECO:0000313" key="2">
    <source>
        <dbReference type="EMBL" id="CAB3399287.1"/>
    </source>
</evidence>
<dbReference type="GO" id="GO:0004867">
    <property type="term" value="F:serine-type endopeptidase inhibitor activity"/>
    <property type="evidence" value="ECO:0007669"/>
    <property type="project" value="InterPro"/>
</dbReference>